<dbReference type="OrthoDB" id="9814417at2"/>
<comment type="catalytic activity">
    <reaction evidence="8 9">
        <text>heme b + (2E,6E)-farnesyl diphosphate + H2O = Fe(II)-heme o + diphosphate</text>
        <dbReference type="Rhea" id="RHEA:28070"/>
        <dbReference type="ChEBI" id="CHEBI:15377"/>
        <dbReference type="ChEBI" id="CHEBI:33019"/>
        <dbReference type="ChEBI" id="CHEBI:60344"/>
        <dbReference type="ChEBI" id="CHEBI:60530"/>
        <dbReference type="ChEBI" id="CHEBI:175763"/>
        <dbReference type="EC" id="2.5.1.141"/>
    </reaction>
</comment>
<comment type="miscellaneous">
    <text evidence="9">Carbon 2 of the heme B porphyrin ring is defined according to the Fischer nomenclature.</text>
</comment>
<dbReference type="Pfam" id="PF01040">
    <property type="entry name" value="UbiA"/>
    <property type="match status" value="1"/>
</dbReference>
<name>A0A089WHM6_9PSED</name>
<keyword evidence="6 9" id="KW-0350">Heme biosynthesis</keyword>
<dbReference type="EC" id="2.5.1.141" evidence="9"/>
<sequence length="295" mass="31741">MSVKHFIQITKPGIIFGNVISVAGGFFLAAKGHVDFALLLAVIVGTSLVVASGCAFNNCIDRDIDQKMERTKNRAMVQGAMSLPVALLYATLLGVAGFSLLYVQANPLAAYCALIGFVVYVGFYSLWLKRKSVHGTLVGSLSGAMPPVIGYCAVSNSFDLAAFTLLVMFSLWQMPHSFAIAIFRFKDYSAANIPVLPVARGVLAAKKQIVLYVLAFVLATLMLTLGGYAGLGYLVVAAAMGLYWLYMAWGGYKAEDDSKWARKVFGFSILTVTALSLMMSVDSQTAADVLMTYAR</sequence>
<comment type="subcellular location">
    <subcellularLocation>
        <location evidence="1 9">Cell membrane</location>
        <topology evidence="1 9">Multi-pass membrane protein</topology>
    </subcellularLocation>
</comment>
<protein>
    <recommendedName>
        <fullName evidence="9">Protoheme IX farnesyltransferase</fullName>
        <ecNumber evidence="9">2.5.1.141</ecNumber>
    </recommendedName>
    <alternativeName>
        <fullName evidence="9">Heme B farnesyltransferase</fullName>
    </alternativeName>
    <alternativeName>
        <fullName evidence="9">Heme O synthase</fullName>
    </alternativeName>
</protein>
<dbReference type="GO" id="GO:0008495">
    <property type="term" value="F:protoheme IX farnesyltransferase activity"/>
    <property type="evidence" value="ECO:0007669"/>
    <property type="project" value="UniProtKB-UniRule"/>
</dbReference>
<keyword evidence="7 9" id="KW-0472">Membrane</keyword>
<feature type="transmembrane region" description="Helical" evidence="9">
    <location>
        <begin position="108"/>
        <end position="128"/>
    </location>
</feature>
<evidence type="ECO:0000256" key="9">
    <source>
        <dbReference type="HAMAP-Rule" id="MF_00154"/>
    </source>
</evidence>
<dbReference type="InterPro" id="IPR030470">
    <property type="entry name" value="UbiA_prenylTrfase_CS"/>
</dbReference>
<keyword evidence="3 9" id="KW-0808">Transferase</keyword>
<dbReference type="AlphaFoldDB" id="A0A089WHM6"/>
<comment type="pathway">
    <text evidence="9">Porphyrin-containing compound metabolism; heme O biosynthesis; heme O from protoheme: step 1/1.</text>
</comment>
<dbReference type="NCBIfam" id="TIGR01473">
    <property type="entry name" value="cyoE_ctaB"/>
    <property type="match status" value="1"/>
</dbReference>
<dbReference type="InterPro" id="IPR000537">
    <property type="entry name" value="UbiA_prenyltransferase"/>
</dbReference>
<accession>A0A089WHM6</accession>
<dbReference type="RefSeq" id="WP_028695963.1">
    <property type="nucleotide sequence ID" value="NZ_CP009455.1"/>
</dbReference>
<evidence type="ECO:0000256" key="5">
    <source>
        <dbReference type="ARBA" id="ARBA00022989"/>
    </source>
</evidence>
<dbReference type="STRING" id="157783.LK03_02035"/>
<dbReference type="GO" id="GO:0048034">
    <property type="term" value="P:heme O biosynthetic process"/>
    <property type="evidence" value="ECO:0007669"/>
    <property type="project" value="UniProtKB-UniRule"/>
</dbReference>
<evidence type="ECO:0000256" key="6">
    <source>
        <dbReference type="ARBA" id="ARBA00023133"/>
    </source>
</evidence>
<evidence type="ECO:0000256" key="3">
    <source>
        <dbReference type="ARBA" id="ARBA00022679"/>
    </source>
</evidence>
<evidence type="ECO:0000256" key="1">
    <source>
        <dbReference type="ARBA" id="ARBA00004651"/>
    </source>
</evidence>
<feature type="transmembrane region" description="Helical" evidence="9">
    <location>
        <begin position="160"/>
        <end position="183"/>
    </location>
</feature>
<feature type="transmembrane region" description="Helical" evidence="9">
    <location>
        <begin position="231"/>
        <end position="252"/>
    </location>
</feature>
<feature type="transmembrane region" description="Helical" evidence="9">
    <location>
        <begin position="36"/>
        <end position="60"/>
    </location>
</feature>
<feature type="transmembrane region" description="Helical" evidence="9">
    <location>
        <begin position="209"/>
        <end position="225"/>
    </location>
</feature>
<feature type="transmembrane region" description="Helical" evidence="9">
    <location>
        <begin position="81"/>
        <end position="102"/>
    </location>
</feature>
<dbReference type="InterPro" id="IPR044878">
    <property type="entry name" value="UbiA_sf"/>
</dbReference>
<evidence type="ECO:0000256" key="4">
    <source>
        <dbReference type="ARBA" id="ARBA00022692"/>
    </source>
</evidence>
<comment type="function">
    <text evidence="9">Converts heme B (protoheme IX) to heme O by substitution of the vinyl group on carbon 2 of heme B porphyrin ring with a hydroxyethyl farnesyl side group.</text>
</comment>
<keyword evidence="4 9" id="KW-0812">Transmembrane</keyword>
<evidence type="ECO:0000313" key="11">
    <source>
        <dbReference type="Proteomes" id="UP000029493"/>
    </source>
</evidence>
<dbReference type="HAMAP" id="MF_00154">
    <property type="entry name" value="CyoE_CtaB"/>
    <property type="match status" value="1"/>
</dbReference>
<dbReference type="PROSITE" id="PS00943">
    <property type="entry name" value="UBIA"/>
    <property type="match status" value="1"/>
</dbReference>
<evidence type="ECO:0000256" key="7">
    <source>
        <dbReference type="ARBA" id="ARBA00023136"/>
    </source>
</evidence>
<evidence type="ECO:0000256" key="2">
    <source>
        <dbReference type="ARBA" id="ARBA00022475"/>
    </source>
</evidence>
<reference evidence="10 11" key="1">
    <citation type="submission" date="2014-09" db="EMBL/GenBank/DDBJ databases">
        <authorList>
            <person name="Chan K.-G."/>
        </authorList>
    </citation>
    <scope>NUCLEOTIDE SEQUENCE [LARGE SCALE GENOMIC DNA]</scope>
    <source>
        <strain evidence="10 11">ND07</strain>
    </source>
</reference>
<keyword evidence="11" id="KW-1185">Reference proteome</keyword>
<dbReference type="Proteomes" id="UP000029493">
    <property type="component" value="Chromosome"/>
</dbReference>
<feature type="transmembrane region" description="Helical" evidence="9">
    <location>
        <begin position="264"/>
        <end position="281"/>
    </location>
</feature>
<dbReference type="CDD" id="cd13957">
    <property type="entry name" value="PT_UbiA_Cox10"/>
    <property type="match status" value="1"/>
</dbReference>
<dbReference type="PANTHER" id="PTHR43448:SF2">
    <property type="entry name" value="PROTOHEME IX FARNESYLTRANSFERASE, MITOCHONDRIAL"/>
    <property type="match status" value="1"/>
</dbReference>
<organism evidence="10 11">
    <name type="scientific">Pseudomonas cremoricolorata</name>
    <dbReference type="NCBI Taxonomy" id="157783"/>
    <lineage>
        <taxon>Bacteria</taxon>
        <taxon>Pseudomonadati</taxon>
        <taxon>Pseudomonadota</taxon>
        <taxon>Gammaproteobacteria</taxon>
        <taxon>Pseudomonadales</taxon>
        <taxon>Pseudomonadaceae</taxon>
        <taxon>Pseudomonas</taxon>
    </lineage>
</organism>
<gene>
    <name evidence="9" type="primary">cyoE</name>
    <name evidence="10" type="ORF">LK03_02035</name>
</gene>
<dbReference type="eggNOG" id="COG0109">
    <property type="taxonomic scope" value="Bacteria"/>
</dbReference>
<proteinExistence type="inferred from homology"/>
<evidence type="ECO:0000313" key="10">
    <source>
        <dbReference type="EMBL" id="AIR88096.1"/>
    </source>
</evidence>
<dbReference type="NCBIfam" id="NF003348">
    <property type="entry name" value="PRK04375.1-1"/>
    <property type="match status" value="1"/>
</dbReference>
<dbReference type="EMBL" id="CP009455">
    <property type="protein sequence ID" value="AIR88096.1"/>
    <property type="molecule type" value="Genomic_DNA"/>
</dbReference>
<evidence type="ECO:0000256" key="8">
    <source>
        <dbReference type="ARBA" id="ARBA00047690"/>
    </source>
</evidence>
<feature type="transmembrane region" description="Helical" evidence="9">
    <location>
        <begin position="12"/>
        <end position="30"/>
    </location>
</feature>
<dbReference type="UniPathway" id="UPA00834">
    <property type="reaction ID" value="UER00712"/>
</dbReference>
<dbReference type="GO" id="GO:0005886">
    <property type="term" value="C:plasma membrane"/>
    <property type="evidence" value="ECO:0007669"/>
    <property type="project" value="UniProtKB-SubCell"/>
</dbReference>
<comment type="similarity">
    <text evidence="9">Belongs to the UbiA prenyltransferase family. Protoheme IX farnesyltransferase subfamily.</text>
</comment>
<dbReference type="FunFam" id="1.10.357.140:FF:000001">
    <property type="entry name" value="Protoheme IX farnesyltransferase"/>
    <property type="match status" value="1"/>
</dbReference>
<dbReference type="InterPro" id="IPR006369">
    <property type="entry name" value="Protohaem_IX_farnesylTrfase"/>
</dbReference>
<feature type="transmembrane region" description="Helical" evidence="9">
    <location>
        <begin position="135"/>
        <end position="154"/>
    </location>
</feature>
<keyword evidence="5 9" id="KW-1133">Transmembrane helix</keyword>
<dbReference type="KEGG" id="psw:LK03_02035"/>
<keyword evidence="2 9" id="KW-1003">Cell membrane</keyword>
<dbReference type="Gene3D" id="1.10.357.140">
    <property type="entry name" value="UbiA prenyltransferase"/>
    <property type="match status" value="1"/>
</dbReference>
<dbReference type="PANTHER" id="PTHR43448">
    <property type="entry name" value="PROTOHEME IX FARNESYLTRANSFERASE, MITOCHONDRIAL"/>
    <property type="match status" value="1"/>
</dbReference>